<sequence>MGALRKAIAALAVVAFPSGPLGAAPDIFWTFAGCTGRLSALMEHQWLMSDPASDRTKAQRAAMMTLLEATTPAEQLRPALSHRIQAKEAQARLLTRATFNDDPDDADWALRRSEAEIAACVGLLLG</sequence>
<reference evidence="2 3" key="1">
    <citation type="submission" date="2018-05" db="EMBL/GenBank/DDBJ databases">
        <title>Genomic Encyclopedia of Type Strains, Phase IV (KMG-IV): sequencing the most valuable type-strain genomes for metagenomic binning, comparative biology and taxonomic classification.</title>
        <authorList>
            <person name="Goeker M."/>
        </authorList>
    </citation>
    <scope>NUCLEOTIDE SEQUENCE [LARGE SCALE GENOMIC DNA]</scope>
    <source>
        <strain evidence="2 3">DSM 103371</strain>
    </source>
</reference>
<dbReference type="RefSeq" id="WP_109760249.1">
    <property type="nucleotide sequence ID" value="NZ_CP034588.1"/>
</dbReference>
<organism evidence="2 3">
    <name type="scientific">Silicimonas algicola</name>
    <dbReference type="NCBI Taxonomy" id="1826607"/>
    <lineage>
        <taxon>Bacteria</taxon>
        <taxon>Pseudomonadati</taxon>
        <taxon>Pseudomonadota</taxon>
        <taxon>Alphaproteobacteria</taxon>
        <taxon>Rhodobacterales</taxon>
        <taxon>Paracoccaceae</taxon>
    </lineage>
</organism>
<feature type="signal peptide" evidence="1">
    <location>
        <begin position="1"/>
        <end position="23"/>
    </location>
</feature>
<feature type="chain" id="PRO_5016285183" evidence="1">
    <location>
        <begin position="24"/>
        <end position="126"/>
    </location>
</feature>
<dbReference type="AlphaFoldDB" id="A0A316G3S9"/>
<dbReference type="EMBL" id="QGGV01000008">
    <property type="protein sequence ID" value="PWK55252.1"/>
    <property type="molecule type" value="Genomic_DNA"/>
</dbReference>
<proteinExistence type="predicted"/>
<protein>
    <submittedName>
        <fullName evidence="2">Uncharacterized protein</fullName>
    </submittedName>
</protein>
<gene>
    <name evidence="2" type="ORF">C8D95_108131</name>
</gene>
<evidence type="ECO:0000256" key="1">
    <source>
        <dbReference type="SAM" id="SignalP"/>
    </source>
</evidence>
<accession>A0A316G3S9</accession>
<keyword evidence="1" id="KW-0732">Signal</keyword>
<evidence type="ECO:0000313" key="2">
    <source>
        <dbReference type="EMBL" id="PWK55252.1"/>
    </source>
</evidence>
<name>A0A316G3S9_9RHOB</name>
<dbReference type="Proteomes" id="UP000245390">
    <property type="component" value="Unassembled WGS sequence"/>
</dbReference>
<dbReference type="OrthoDB" id="7872837at2"/>
<evidence type="ECO:0000313" key="3">
    <source>
        <dbReference type="Proteomes" id="UP000245390"/>
    </source>
</evidence>
<dbReference type="KEGG" id="salo:EF888_06625"/>
<keyword evidence="3" id="KW-1185">Reference proteome</keyword>
<comment type="caution">
    <text evidence="2">The sequence shown here is derived from an EMBL/GenBank/DDBJ whole genome shotgun (WGS) entry which is preliminary data.</text>
</comment>